<feature type="transmembrane region" description="Helical" evidence="1">
    <location>
        <begin position="256"/>
        <end position="274"/>
    </location>
</feature>
<dbReference type="RefSeq" id="WP_281901409.1">
    <property type="nucleotide sequence ID" value="NZ_BSDI01000037.1"/>
</dbReference>
<reference evidence="2" key="1">
    <citation type="submission" date="2022-12" db="EMBL/GenBank/DDBJ databases">
        <title>New Phytohabitans aurantiacus sp. RD004123 nov., an actinomycete isolated from soil.</title>
        <authorList>
            <person name="Triningsih D.W."/>
            <person name="Harunari E."/>
            <person name="Igarashi Y."/>
        </authorList>
    </citation>
    <scope>NUCLEOTIDE SEQUENCE</scope>
    <source>
        <strain evidence="2">RD004123</strain>
    </source>
</reference>
<feature type="transmembrane region" description="Helical" evidence="1">
    <location>
        <begin position="113"/>
        <end position="130"/>
    </location>
</feature>
<keyword evidence="3" id="KW-1185">Reference proteome</keyword>
<keyword evidence="1" id="KW-0472">Membrane</keyword>
<organism evidence="2 3">
    <name type="scientific">Phytohabitans aurantiacus</name>
    <dbReference type="NCBI Taxonomy" id="3016789"/>
    <lineage>
        <taxon>Bacteria</taxon>
        <taxon>Bacillati</taxon>
        <taxon>Actinomycetota</taxon>
        <taxon>Actinomycetes</taxon>
        <taxon>Micromonosporales</taxon>
        <taxon>Micromonosporaceae</taxon>
    </lineage>
</organism>
<dbReference type="EMBL" id="BSDI01000037">
    <property type="protein sequence ID" value="GLI00832.1"/>
    <property type="molecule type" value="Genomic_DNA"/>
</dbReference>
<sequence length="312" mass="33533">MSEALEARYRRLLRAYPKGYRHERGAEMMGTLMEAAGDDQRRPTAREAAALVLRGLQARAGAHHARSVRQSWLGALRLAVLLLLVYATAGGLAETGRVIPRVLTDGLAYPPELFYPLGMVITALAVVAVARGRYVLGLLATLGGLAATLTSAYFAMAGRDNVTGQLHYPEIRLVVHFTGIEPTFWPLPLALLLIAPLIAWPAAGTRRPLPWLLGVLAAVFLLPTAYEVTIGVQPWATVAVVVGFLLWTVVDARATIAAGVLLVPVILALLVVNTQSYGQFETLASAWFWTLVVGAVALVAAGTFGLRRQARL</sequence>
<feature type="transmembrane region" description="Helical" evidence="1">
    <location>
        <begin position="75"/>
        <end position="93"/>
    </location>
</feature>
<gene>
    <name evidence="2" type="ORF">Pa4123_61080</name>
</gene>
<accession>A0ABQ5R3U2</accession>
<keyword evidence="1" id="KW-1133">Transmembrane helix</keyword>
<evidence type="ECO:0000313" key="3">
    <source>
        <dbReference type="Proteomes" id="UP001144280"/>
    </source>
</evidence>
<comment type="caution">
    <text evidence="2">The sequence shown here is derived from an EMBL/GenBank/DDBJ whole genome shotgun (WGS) entry which is preliminary data.</text>
</comment>
<keyword evidence="1" id="KW-0812">Transmembrane</keyword>
<feature type="transmembrane region" description="Helical" evidence="1">
    <location>
        <begin position="209"/>
        <end position="226"/>
    </location>
</feature>
<proteinExistence type="predicted"/>
<evidence type="ECO:0000256" key="1">
    <source>
        <dbReference type="SAM" id="Phobius"/>
    </source>
</evidence>
<feature type="transmembrane region" description="Helical" evidence="1">
    <location>
        <begin position="286"/>
        <end position="306"/>
    </location>
</feature>
<protein>
    <recommendedName>
        <fullName evidence="4">ABC transporter permease</fullName>
    </recommendedName>
</protein>
<dbReference type="Proteomes" id="UP001144280">
    <property type="component" value="Unassembled WGS sequence"/>
</dbReference>
<feature type="transmembrane region" description="Helical" evidence="1">
    <location>
        <begin position="135"/>
        <end position="156"/>
    </location>
</feature>
<name>A0ABQ5R3U2_9ACTN</name>
<feature type="transmembrane region" description="Helical" evidence="1">
    <location>
        <begin position="232"/>
        <end position="249"/>
    </location>
</feature>
<evidence type="ECO:0000313" key="2">
    <source>
        <dbReference type="EMBL" id="GLI00832.1"/>
    </source>
</evidence>
<evidence type="ECO:0008006" key="4">
    <source>
        <dbReference type="Google" id="ProtNLM"/>
    </source>
</evidence>
<feature type="transmembrane region" description="Helical" evidence="1">
    <location>
        <begin position="183"/>
        <end position="202"/>
    </location>
</feature>